<evidence type="ECO:0000313" key="6">
    <source>
        <dbReference type="Proteomes" id="UP000242469"/>
    </source>
</evidence>
<dbReference type="SUPFAM" id="SSF51730">
    <property type="entry name" value="FAD-linked oxidoreductase"/>
    <property type="match status" value="1"/>
</dbReference>
<dbReference type="EMBL" id="FNRJ01000002">
    <property type="protein sequence ID" value="SEA31191.1"/>
    <property type="molecule type" value="Genomic_DNA"/>
</dbReference>
<dbReference type="GO" id="GO:0004657">
    <property type="term" value="F:proline dehydrogenase activity"/>
    <property type="evidence" value="ECO:0007669"/>
    <property type="project" value="UniProtKB-ARBA"/>
</dbReference>
<dbReference type="InterPro" id="IPR002872">
    <property type="entry name" value="Proline_DH_dom"/>
</dbReference>
<keyword evidence="6" id="KW-1185">Reference proteome</keyword>
<dbReference type="OrthoDB" id="6082597at2"/>
<dbReference type="Gene3D" id="3.40.309.10">
    <property type="entry name" value="Aldehyde Dehydrogenase, Chain A, domain 2"/>
    <property type="match status" value="1"/>
</dbReference>
<feature type="domain" description="Proline dehydrogenase" evidence="4">
    <location>
        <begin position="100"/>
        <end position="247"/>
    </location>
</feature>
<dbReference type="SUPFAM" id="SSF53720">
    <property type="entry name" value="ALDH-like"/>
    <property type="match status" value="1"/>
</dbReference>
<dbReference type="AlphaFoldDB" id="A0A1H4A677"/>
<dbReference type="PANTHER" id="PTHR42862:SF1">
    <property type="entry name" value="DELTA-1-PYRROLINE-5-CARBOXYLATE DEHYDROGENASE 2, ISOFORM A-RELATED"/>
    <property type="match status" value="1"/>
</dbReference>
<evidence type="ECO:0000256" key="1">
    <source>
        <dbReference type="ARBA" id="ARBA00023002"/>
    </source>
</evidence>
<reference evidence="6" key="1">
    <citation type="submission" date="2016-10" db="EMBL/GenBank/DDBJ databases">
        <authorList>
            <person name="Varghese N."/>
            <person name="Submissions S."/>
        </authorList>
    </citation>
    <scope>NUCLEOTIDE SEQUENCE [LARGE SCALE GENOMIC DNA]</scope>
    <source>
        <strain evidence="6">DSM 11526</strain>
    </source>
</reference>
<dbReference type="STRING" id="1122198.SAMN02745729_102283"/>
<evidence type="ECO:0000256" key="2">
    <source>
        <dbReference type="ARBA" id="ARBA00023027"/>
    </source>
</evidence>
<dbReference type="InterPro" id="IPR016163">
    <property type="entry name" value="Ald_DH_C"/>
</dbReference>
<evidence type="ECO:0000313" key="5">
    <source>
        <dbReference type="EMBL" id="SEA31191.1"/>
    </source>
</evidence>
<dbReference type="Pfam" id="PF00171">
    <property type="entry name" value="Aldedh"/>
    <property type="match status" value="1"/>
</dbReference>
<evidence type="ECO:0000259" key="4">
    <source>
        <dbReference type="Pfam" id="PF01619"/>
    </source>
</evidence>
<dbReference type="PANTHER" id="PTHR42862">
    <property type="entry name" value="DELTA-1-PYRROLINE-5-CARBOXYLATE DEHYDROGENASE 1, ISOFORM A-RELATED"/>
    <property type="match status" value="1"/>
</dbReference>
<dbReference type="InterPro" id="IPR016161">
    <property type="entry name" value="Ald_DH/histidinol_DH"/>
</dbReference>
<gene>
    <name evidence="5" type="ORF">SAMN02745729_102283</name>
</gene>
<accession>A0A1H4A677</accession>
<dbReference type="GO" id="GO:0009898">
    <property type="term" value="C:cytoplasmic side of plasma membrane"/>
    <property type="evidence" value="ECO:0007669"/>
    <property type="project" value="TreeGrafter"/>
</dbReference>
<dbReference type="RefSeq" id="WP_091823684.1">
    <property type="nucleotide sequence ID" value="NZ_FNRJ01000002.1"/>
</dbReference>
<dbReference type="Proteomes" id="UP000242469">
    <property type="component" value="Unassembled WGS sequence"/>
</dbReference>
<keyword evidence="1" id="KW-0560">Oxidoreductase</keyword>
<dbReference type="Pfam" id="PF01619">
    <property type="entry name" value="Pro_dh"/>
    <property type="match status" value="1"/>
</dbReference>
<organism evidence="5 6">
    <name type="scientific">Marinobacterium iners DSM 11526</name>
    <dbReference type="NCBI Taxonomy" id="1122198"/>
    <lineage>
        <taxon>Bacteria</taxon>
        <taxon>Pseudomonadati</taxon>
        <taxon>Pseudomonadota</taxon>
        <taxon>Gammaproteobacteria</taxon>
        <taxon>Oceanospirillales</taxon>
        <taxon>Oceanospirillaceae</taxon>
        <taxon>Marinobacterium</taxon>
    </lineage>
</organism>
<dbReference type="Gene3D" id="3.40.605.10">
    <property type="entry name" value="Aldehyde Dehydrogenase, Chain A, domain 1"/>
    <property type="match status" value="1"/>
</dbReference>
<dbReference type="InterPro" id="IPR016162">
    <property type="entry name" value="Ald_DH_N"/>
</dbReference>
<evidence type="ECO:0000259" key="3">
    <source>
        <dbReference type="Pfam" id="PF00171"/>
    </source>
</evidence>
<dbReference type="InterPro" id="IPR050485">
    <property type="entry name" value="Proline_metab_enzyme"/>
</dbReference>
<dbReference type="InterPro" id="IPR029041">
    <property type="entry name" value="FAD-linked_oxidoreductase-like"/>
</dbReference>
<proteinExistence type="predicted"/>
<dbReference type="Gene3D" id="3.20.20.220">
    <property type="match status" value="1"/>
</dbReference>
<sequence>MLPLALYISDEFRLLSRAQLQRGVSQYFTVPDQLLVSAWQELKNLTPEVWQPGRRQEQIQTDICLPTRLPPPLSIEESNQRFNQYLNSPTPRNTPLIINPADLHPRFEPLLRERISEGISKRLQVIALAAREQGREVLLLSPSEEALELTLGIFTSTLALPGLEGWNHFGICLPTASKRALPTLGYLEHLGRAFKLNIPVLLLTGAPETSEISNAQHLGYPEYPVMTDPAHCDIAFELCDTFLHSTNNTCLRTRLAKSRPFPDHYSAPLPPTDIYLPARLNATGPIRGQWLIEQALQDALQRVQRERWVACPLIAGESCTDTLARERFNPAHVEDMIGEVCDCTEAQVREAFQLAVEAQPGWNDVHVSHRADLILRWGQRLQQELNTLATLCVRESGLVLNDVLGDLRTAINLCYYYSAQARTQLQTRPLHGLPGEVNQLELHGRGVYICITDDNDPLATLVGQLAAILVSGNAVLVNTGSATAFSATRLIELLLETGLPESLVALLPGPTERVSAWMAEDYRLAGAVFFGDASEATALNAMISNRSGAPLVPPLTHSSLPGTQLVDRPLDNREVRELMHSAFSFAGQRRASLGMLYIEESIADQLEAQLISSLQLLHLGDPAEPDTDIGPLVSRHQMDRVYHHIERLRVRDRLLAQLPLDDRHDNGFFVPPTLLRLYTLDELQDCVNGPILHLIRYNRENLQRVIDEINRYCQGQAFGIHTHDEALIARVRQQLQAGSLMINRSLADLSAGVRPAGGAGTSGTGPLYGGPNYLTSFVRERTISRQL</sequence>
<dbReference type="InterPro" id="IPR015590">
    <property type="entry name" value="Aldehyde_DH_dom"/>
</dbReference>
<name>A0A1H4A677_9GAMM</name>
<keyword evidence="2" id="KW-0520">NAD</keyword>
<dbReference type="GO" id="GO:0010133">
    <property type="term" value="P:L-proline catabolic process to L-glutamate"/>
    <property type="evidence" value="ECO:0007669"/>
    <property type="project" value="TreeGrafter"/>
</dbReference>
<protein>
    <submittedName>
        <fullName evidence="5">Proline dehydrogenase</fullName>
    </submittedName>
</protein>
<dbReference type="GO" id="GO:0003842">
    <property type="term" value="F:L-glutamate gamma-semialdehyde dehydrogenase activity"/>
    <property type="evidence" value="ECO:0007669"/>
    <property type="project" value="TreeGrafter"/>
</dbReference>
<feature type="domain" description="Aldehyde dehydrogenase" evidence="3">
    <location>
        <begin position="326"/>
        <end position="782"/>
    </location>
</feature>